<evidence type="ECO:0000256" key="3">
    <source>
        <dbReference type="ARBA" id="ARBA00022679"/>
    </source>
</evidence>
<evidence type="ECO:0000256" key="4">
    <source>
        <dbReference type="ARBA" id="ARBA00022695"/>
    </source>
</evidence>
<keyword evidence="5" id="KW-0443">Lipid metabolism</keyword>
<evidence type="ECO:0000256" key="7">
    <source>
        <dbReference type="ARBA" id="ARBA00023264"/>
    </source>
</evidence>
<keyword evidence="14" id="KW-1185">Reference proteome</keyword>
<evidence type="ECO:0000256" key="6">
    <source>
        <dbReference type="ARBA" id="ARBA00023209"/>
    </source>
</evidence>
<sequence>MKAVFLLLAVGVSVTLAKDVHDFGNYILVTAEKSFQDAESFCEGKESNDDPEAVERRAKVDYSKKITWEMAMNNTAGRPVRIMCDGIYDLFHHGHANQLMQAKNAFPNVYLIAGVCGDEETHRLKGPTVYLEDERFEQMRHCRYVDEVYKNVPYVVTWDYVKEMKIDFMAHDSVPYVAPGSSDLYQKFKDAGMYVETKRTEGVSTTDVVSRIVRDYDIYVKRNLRRGLSRHDMNLSLLSASRYQLQNEVENLWKRGADFWEWWAKGGDSAKMPDLVEDTRGKDEGGCKENVRIERKPRG</sequence>
<dbReference type="Proteomes" id="UP001175271">
    <property type="component" value="Unassembled WGS sequence"/>
</dbReference>
<dbReference type="AlphaFoldDB" id="A0AA39I8R4"/>
<keyword evidence="4" id="KW-0548">Nucleotidyltransferase</keyword>
<dbReference type="InterPro" id="IPR014729">
    <property type="entry name" value="Rossmann-like_a/b/a_fold"/>
</dbReference>
<comment type="similarity">
    <text evidence="1">Belongs to the cytidylyltransferase family.</text>
</comment>
<dbReference type="InterPro" id="IPR045049">
    <property type="entry name" value="Pcy1-like"/>
</dbReference>
<dbReference type="Gene3D" id="3.40.50.620">
    <property type="entry name" value="HUPs"/>
    <property type="match status" value="1"/>
</dbReference>
<keyword evidence="3" id="KW-0808">Transferase</keyword>
<feature type="signal peptide" evidence="11">
    <location>
        <begin position="1"/>
        <end position="17"/>
    </location>
</feature>
<comment type="pathway">
    <text evidence="8">Phospholipid metabolism; phosphatidylcholine biosynthesis; phosphatidylcholine from phosphocholine: step 1/2.</text>
</comment>
<feature type="chain" id="PRO_5041378624" description="choline-phosphate cytidylyltransferase" evidence="11">
    <location>
        <begin position="18"/>
        <end position="299"/>
    </location>
</feature>
<dbReference type="NCBIfam" id="TIGR00125">
    <property type="entry name" value="cyt_tran_rel"/>
    <property type="match status" value="1"/>
</dbReference>
<dbReference type="GO" id="GO:0004105">
    <property type="term" value="F:choline-phosphate cytidylyltransferase activity"/>
    <property type="evidence" value="ECO:0007669"/>
    <property type="project" value="UniProtKB-EC"/>
</dbReference>
<accession>A0AA39I8R4</accession>
<name>A0AA39I8R4_9BILA</name>
<dbReference type="SUPFAM" id="SSF52374">
    <property type="entry name" value="Nucleotidylyl transferase"/>
    <property type="match status" value="1"/>
</dbReference>
<reference evidence="13" key="1">
    <citation type="submission" date="2023-06" db="EMBL/GenBank/DDBJ databases">
        <title>Genomic analysis of the entomopathogenic nematode Steinernema hermaphroditum.</title>
        <authorList>
            <person name="Schwarz E.M."/>
            <person name="Heppert J.K."/>
            <person name="Baniya A."/>
            <person name="Schwartz H.T."/>
            <person name="Tan C.-H."/>
            <person name="Antoshechkin I."/>
            <person name="Sternberg P.W."/>
            <person name="Goodrich-Blair H."/>
            <person name="Dillman A.R."/>
        </authorList>
    </citation>
    <scope>NUCLEOTIDE SEQUENCE</scope>
    <source>
        <strain evidence="13">PS9179</strain>
        <tissue evidence="13">Whole animal</tissue>
    </source>
</reference>
<evidence type="ECO:0000256" key="10">
    <source>
        <dbReference type="SAM" id="MobiDB-lite"/>
    </source>
</evidence>
<evidence type="ECO:0000313" key="14">
    <source>
        <dbReference type="Proteomes" id="UP001175271"/>
    </source>
</evidence>
<dbReference type="InterPro" id="IPR004821">
    <property type="entry name" value="Cyt_trans-like"/>
</dbReference>
<protein>
    <recommendedName>
        <fullName evidence="9">choline-phosphate cytidylyltransferase</fullName>
        <ecNumber evidence="9">2.7.7.15</ecNumber>
    </recommendedName>
</protein>
<feature type="domain" description="Cytidyltransferase-like" evidence="12">
    <location>
        <begin position="83"/>
        <end position="210"/>
    </location>
</feature>
<dbReference type="PANTHER" id="PTHR10739">
    <property type="entry name" value="CYTIDYLYLTRANSFERASE"/>
    <property type="match status" value="1"/>
</dbReference>
<dbReference type="PANTHER" id="PTHR10739:SF13">
    <property type="entry name" value="CHOLINE-PHOSPHATE CYTIDYLYLTRANSFERASE"/>
    <property type="match status" value="1"/>
</dbReference>
<evidence type="ECO:0000256" key="8">
    <source>
        <dbReference type="ARBA" id="ARBA00025706"/>
    </source>
</evidence>
<proteinExistence type="inferred from homology"/>
<evidence type="ECO:0000256" key="5">
    <source>
        <dbReference type="ARBA" id="ARBA00023098"/>
    </source>
</evidence>
<keyword evidence="7" id="KW-1208">Phospholipid metabolism</keyword>
<feature type="compositionally biased region" description="Basic and acidic residues" evidence="10">
    <location>
        <begin position="277"/>
        <end position="299"/>
    </location>
</feature>
<comment type="caution">
    <text evidence="13">The sequence shown here is derived from an EMBL/GenBank/DDBJ whole genome shotgun (WGS) entry which is preliminary data.</text>
</comment>
<evidence type="ECO:0000256" key="1">
    <source>
        <dbReference type="ARBA" id="ARBA00010101"/>
    </source>
</evidence>
<gene>
    <name evidence="13" type="ORF">QR680_014404</name>
</gene>
<keyword evidence="6" id="KW-0594">Phospholipid biosynthesis</keyword>
<keyword evidence="2" id="KW-0444">Lipid biosynthesis</keyword>
<evidence type="ECO:0000256" key="9">
    <source>
        <dbReference type="ARBA" id="ARBA00026101"/>
    </source>
</evidence>
<evidence type="ECO:0000313" key="13">
    <source>
        <dbReference type="EMBL" id="KAK0419920.1"/>
    </source>
</evidence>
<organism evidence="13 14">
    <name type="scientific">Steinernema hermaphroditum</name>
    <dbReference type="NCBI Taxonomy" id="289476"/>
    <lineage>
        <taxon>Eukaryota</taxon>
        <taxon>Metazoa</taxon>
        <taxon>Ecdysozoa</taxon>
        <taxon>Nematoda</taxon>
        <taxon>Chromadorea</taxon>
        <taxon>Rhabditida</taxon>
        <taxon>Tylenchina</taxon>
        <taxon>Panagrolaimomorpha</taxon>
        <taxon>Strongyloidoidea</taxon>
        <taxon>Steinernematidae</taxon>
        <taxon>Steinernema</taxon>
    </lineage>
</organism>
<keyword evidence="11" id="KW-0732">Signal</keyword>
<evidence type="ECO:0000256" key="11">
    <source>
        <dbReference type="SAM" id="SignalP"/>
    </source>
</evidence>
<evidence type="ECO:0000256" key="2">
    <source>
        <dbReference type="ARBA" id="ARBA00022516"/>
    </source>
</evidence>
<dbReference type="InterPro" id="IPR041723">
    <property type="entry name" value="CCT"/>
</dbReference>
<feature type="region of interest" description="Disordered" evidence="10">
    <location>
        <begin position="269"/>
        <end position="299"/>
    </location>
</feature>
<dbReference type="GO" id="GO:0031210">
    <property type="term" value="F:phosphatidylcholine binding"/>
    <property type="evidence" value="ECO:0007669"/>
    <property type="project" value="TreeGrafter"/>
</dbReference>
<evidence type="ECO:0000259" key="12">
    <source>
        <dbReference type="Pfam" id="PF01467"/>
    </source>
</evidence>
<dbReference type="CDD" id="cd02174">
    <property type="entry name" value="CCT"/>
    <property type="match status" value="1"/>
</dbReference>
<dbReference type="EC" id="2.7.7.15" evidence="9"/>
<dbReference type="Pfam" id="PF01467">
    <property type="entry name" value="CTP_transf_like"/>
    <property type="match status" value="1"/>
</dbReference>
<dbReference type="EMBL" id="JAUCMV010000002">
    <property type="protein sequence ID" value="KAK0419920.1"/>
    <property type="molecule type" value="Genomic_DNA"/>
</dbReference>